<sequence length="299" mass="32749">MPHPQTIQVYLPQGEPTGIRIATVTTRTVTVVDVPRPLLARFFKMGEASQVGMYFLISDDPEDRVAYIGQSGDVGRRLSQHQGSRDFWTRALVAVSLTRDWTSTHVAYLEWLAIARAQEAGRYRLENGNQASNPFTPAPLEADCREYFETIAMLAGVLGVPLLERQVSIADSDADDHPGQPGDATGELFLNDRACTGIGNQLSDGFTVRTGSIGRMQLQASAPGRLADLRSRLLSAGDIEAHDDKFTVLRDLAFPSPSAAAQFLTGTSVNGRKLWRDRQGRSINELEQIAVESAEHDVL</sequence>
<dbReference type="Pfam" id="PF14267">
    <property type="entry name" value="DUF4357"/>
    <property type="match status" value="1"/>
</dbReference>
<evidence type="ECO:0000313" key="2">
    <source>
        <dbReference type="EMBL" id="KTR04588.1"/>
    </source>
</evidence>
<evidence type="ECO:0000313" key="3">
    <source>
        <dbReference type="Proteomes" id="UP000078252"/>
    </source>
</evidence>
<dbReference type="InterPro" id="IPR025579">
    <property type="entry name" value="DUF4357"/>
</dbReference>
<proteinExistence type="predicted"/>
<evidence type="ECO:0000259" key="1">
    <source>
        <dbReference type="Pfam" id="PF14267"/>
    </source>
</evidence>
<protein>
    <recommendedName>
        <fullName evidence="1">DUF4357 domain-containing protein</fullName>
    </recommendedName>
</protein>
<reference evidence="2 3" key="1">
    <citation type="journal article" date="2016" name="Front. Microbiol.">
        <title>Genomic Resource of Rice Seed Associated Bacteria.</title>
        <authorList>
            <person name="Midha S."/>
            <person name="Bansal K."/>
            <person name="Sharma S."/>
            <person name="Kumar N."/>
            <person name="Patil P.P."/>
            <person name="Chaudhry V."/>
            <person name="Patil P.B."/>
        </authorList>
    </citation>
    <scope>NUCLEOTIDE SEQUENCE [LARGE SCALE GENOMIC DNA]</scope>
    <source>
        <strain evidence="2 3">NS184</strain>
    </source>
</reference>
<dbReference type="Proteomes" id="UP000078252">
    <property type="component" value="Unassembled WGS sequence"/>
</dbReference>
<dbReference type="AlphaFoldDB" id="A0A175RMK9"/>
<dbReference type="OrthoDB" id="2656488at2"/>
<name>A0A175RMK9_9MICO</name>
<feature type="domain" description="DUF4357" evidence="1">
    <location>
        <begin position="230"/>
        <end position="282"/>
    </location>
</feature>
<dbReference type="CDD" id="cd10447">
    <property type="entry name" value="GIY-YIG_unchar_2"/>
    <property type="match status" value="1"/>
</dbReference>
<dbReference type="PATRIC" id="fig|33881.3.peg.2714"/>
<dbReference type="EMBL" id="LDQC01000062">
    <property type="protein sequence ID" value="KTR04588.1"/>
    <property type="molecule type" value="Genomic_DNA"/>
</dbReference>
<organism evidence="2 3">
    <name type="scientific">Curtobacterium luteum</name>
    <dbReference type="NCBI Taxonomy" id="33881"/>
    <lineage>
        <taxon>Bacteria</taxon>
        <taxon>Bacillati</taxon>
        <taxon>Actinomycetota</taxon>
        <taxon>Actinomycetes</taxon>
        <taxon>Micrococcales</taxon>
        <taxon>Microbacteriaceae</taxon>
        <taxon>Curtobacterium</taxon>
    </lineage>
</organism>
<accession>A0A175RMK9</accession>
<dbReference type="STRING" id="33881.NS184_11585"/>
<comment type="caution">
    <text evidence="2">The sequence shown here is derived from an EMBL/GenBank/DDBJ whole genome shotgun (WGS) entry which is preliminary data.</text>
</comment>
<gene>
    <name evidence="2" type="ORF">NS184_11585</name>
</gene>
<dbReference type="RefSeq" id="WP_058726262.1">
    <property type="nucleotide sequence ID" value="NZ_LDQC01000062.1"/>
</dbReference>